<keyword evidence="9" id="KW-0234">DNA repair</keyword>
<evidence type="ECO:0000259" key="10">
    <source>
        <dbReference type="Pfam" id="PF12705"/>
    </source>
</evidence>
<keyword evidence="3" id="KW-0227">DNA damage</keyword>
<accession>A0A3A1VJB6</accession>
<evidence type="ECO:0000256" key="8">
    <source>
        <dbReference type="ARBA" id="ARBA00023125"/>
    </source>
</evidence>
<keyword evidence="6" id="KW-0269">Exonuclease</keyword>
<dbReference type="Pfam" id="PF12705">
    <property type="entry name" value="PDDEXK_1"/>
    <property type="match status" value="1"/>
</dbReference>
<evidence type="ECO:0000313" key="11">
    <source>
        <dbReference type="EMBL" id="RIX59716.1"/>
    </source>
</evidence>
<evidence type="ECO:0000256" key="6">
    <source>
        <dbReference type="ARBA" id="ARBA00022839"/>
    </source>
</evidence>
<evidence type="ECO:0000313" key="12">
    <source>
        <dbReference type="Proteomes" id="UP000266482"/>
    </source>
</evidence>
<evidence type="ECO:0000256" key="1">
    <source>
        <dbReference type="ARBA" id="ARBA00022722"/>
    </source>
</evidence>
<dbReference type="GO" id="GO:0003677">
    <property type="term" value="F:DNA binding"/>
    <property type="evidence" value="ECO:0007669"/>
    <property type="project" value="UniProtKB-KW"/>
</dbReference>
<proteinExistence type="predicted"/>
<keyword evidence="7" id="KW-0067">ATP-binding</keyword>
<organism evidence="11 12">
    <name type="scientific">Paenibacillus nanensis</name>
    <dbReference type="NCBI Taxonomy" id="393251"/>
    <lineage>
        <taxon>Bacteria</taxon>
        <taxon>Bacillati</taxon>
        <taxon>Bacillota</taxon>
        <taxon>Bacilli</taxon>
        <taxon>Bacillales</taxon>
        <taxon>Paenibacillaceae</taxon>
        <taxon>Paenibacillus</taxon>
    </lineage>
</organism>
<dbReference type="Gene3D" id="3.90.320.10">
    <property type="match status" value="1"/>
</dbReference>
<dbReference type="SUPFAM" id="SSF52540">
    <property type="entry name" value="P-loop containing nucleoside triphosphate hydrolases"/>
    <property type="match status" value="1"/>
</dbReference>
<dbReference type="InterPro" id="IPR011604">
    <property type="entry name" value="PDDEXK-like_dom_sf"/>
</dbReference>
<protein>
    <submittedName>
        <fullName evidence="11">PD-(D/E)XK nuclease family protein</fullName>
    </submittedName>
</protein>
<keyword evidence="12" id="KW-1185">Reference proteome</keyword>
<evidence type="ECO:0000256" key="5">
    <source>
        <dbReference type="ARBA" id="ARBA00022806"/>
    </source>
</evidence>
<evidence type="ECO:0000256" key="9">
    <source>
        <dbReference type="ARBA" id="ARBA00023204"/>
    </source>
</evidence>
<dbReference type="RefSeq" id="WP_119598548.1">
    <property type="nucleotide sequence ID" value="NZ_QXQA01000002.1"/>
</dbReference>
<dbReference type="Proteomes" id="UP000266482">
    <property type="component" value="Unassembled WGS sequence"/>
</dbReference>
<dbReference type="GO" id="GO:0005524">
    <property type="term" value="F:ATP binding"/>
    <property type="evidence" value="ECO:0007669"/>
    <property type="project" value="UniProtKB-KW"/>
</dbReference>
<evidence type="ECO:0000256" key="4">
    <source>
        <dbReference type="ARBA" id="ARBA00022801"/>
    </source>
</evidence>
<dbReference type="GO" id="GO:0004527">
    <property type="term" value="F:exonuclease activity"/>
    <property type="evidence" value="ECO:0007669"/>
    <property type="project" value="UniProtKB-KW"/>
</dbReference>
<evidence type="ECO:0000256" key="2">
    <source>
        <dbReference type="ARBA" id="ARBA00022741"/>
    </source>
</evidence>
<name>A0A3A1VJB6_9BACL</name>
<dbReference type="InterPro" id="IPR011335">
    <property type="entry name" value="Restrct_endonuc-II-like"/>
</dbReference>
<dbReference type="AlphaFoldDB" id="A0A3A1VJB6"/>
<dbReference type="InterPro" id="IPR038726">
    <property type="entry name" value="PDDEXK_AddAB-type"/>
</dbReference>
<keyword evidence="2" id="KW-0547">Nucleotide-binding</keyword>
<dbReference type="EMBL" id="QXQA01000002">
    <property type="protein sequence ID" value="RIX59716.1"/>
    <property type="molecule type" value="Genomic_DNA"/>
</dbReference>
<dbReference type="InterPro" id="IPR027417">
    <property type="entry name" value="P-loop_NTPase"/>
</dbReference>
<dbReference type="GO" id="GO:0006281">
    <property type="term" value="P:DNA repair"/>
    <property type="evidence" value="ECO:0007669"/>
    <property type="project" value="UniProtKB-KW"/>
</dbReference>
<gene>
    <name evidence="11" type="ORF">D3P08_06205</name>
</gene>
<evidence type="ECO:0000256" key="3">
    <source>
        <dbReference type="ARBA" id="ARBA00022763"/>
    </source>
</evidence>
<keyword evidence="5" id="KW-0347">Helicase</keyword>
<dbReference type="OrthoDB" id="9758506at2"/>
<keyword evidence="4" id="KW-0378">Hydrolase</keyword>
<reference evidence="11 12" key="1">
    <citation type="submission" date="2018-09" db="EMBL/GenBank/DDBJ databases">
        <title>Paenibacillus aracenensis nov. sp. isolated from a cave in southern Spain.</title>
        <authorList>
            <person name="Jurado V."/>
            <person name="Gutierrez-Patricio S."/>
            <person name="Gonzalez-Pimentel J.L."/>
            <person name="Miller A.Z."/>
            <person name="Laiz L."/>
            <person name="Saiz-Jimenez C."/>
        </authorList>
    </citation>
    <scope>NUCLEOTIDE SEQUENCE [LARGE SCALE GENOMIC DNA]</scope>
    <source>
        <strain evidence="11 12">DSM 22867</strain>
    </source>
</reference>
<sequence>MSSLIKELYAILQEEPLSRKRLITGSYAQGHLWLERASREHGPVLHTESVTLEAWALGLAKLALAKRGLRYVSPAETKWIVCMLLEKQQTSGQSSYLRGLTLTPGLTDVIYEALLELRSCGIVADSLDPEAFESVDKGKFLRELLRQYESWLATNKLADWGGLAEAADDLAVRPDASMLIVAPDVLRSLADRKLMGKLSGGRYRVLEAEPSFLEPGDFPLAGLEFFHASGALAETREVMRRLLSNETALDEVEVIASDPVSGVLAVHTVMAAMELPCTFSDGLPIRATNAGKAALLYLDWLESGYQLAPMVTAFRQGVISLRDEQGEPISAARIIRELQQSGIGWGKERYMLLGKLAAVEGLAEERAACLLLLHRMFDGLLSPLDEGAFTSPDTMLRELLQFLDRHAVLPEEKDYEAVSRIRALQQNLQPAGAIRLRGNLGLRYVREAVESLRVAAEPLPKPGRLHVSSLGTGGQSGRSYTFITGMTEGCWSAAIRQNPVLLDAEKARLHPELPLSAADMERKIRSRNSRLGMIRGNCVMSYCSYDMAEQKEHMPAYELLHLYRRRSGERDADYARLHQAMGRMIAFAHSPSQTAADATELWTRALTGSHQTLRNGERLLHYAYPSLKKGKEAVSARTALSVSVYDGLVERGRHKEELPGDAGAGHAFSASMLERYGRCPLQYFFLYELGVQPNEEALYNRSQWLDASVRGSLLHGIFEQYLKVSILRDGGDDLDSLIQIAKTMIRAYEERVPAPSSAIVRKETASILNDVRIFYANEQKRGSKPVLTELRLHGDSVPLLVTFEGGWSLPLKGYVDRIDEIAPHRYKIYDYKTGNPNKFGGNECFAGGTQLQLPLYGLAAEQWMRQSGFDPEAEVVESSYLFPTEKGMGEEVSRPQSRRADLAALLQAITASMREGLFPPASDKKQCVWCDYRLVCGNHAELFAVKREAEQNAERLRFILEVSRYD</sequence>
<feature type="domain" description="PD-(D/E)XK endonuclease-like" evidence="10">
    <location>
        <begin position="668"/>
        <end position="936"/>
    </location>
</feature>
<dbReference type="SUPFAM" id="SSF52980">
    <property type="entry name" value="Restriction endonuclease-like"/>
    <property type="match status" value="1"/>
</dbReference>
<evidence type="ECO:0000256" key="7">
    <source>
        <dbReference type="ARBA" id="ARBA00022840"/>
    </source>
</evidence>
<dbReference type="GO" id="GO:0004386">
    <property type="term" value="F:helicase activity"/>
    <property type="evidence" value="ECO:0007669"/>
    <property type="project" value="UniProtKB-KW"/>
</dbReference>
<keyword evidence="1" id="KW-0540">Nuclease</keyword>
<keyword evidence="8" id="KW-0238">DNA-binding</keyword>
<comment type="caution">
    <text evidence="11">The sequence shown here is derived from an EMBL/GenBank/DDBJ whole genome shotgun (WGS) entry which is preliminary data.</text>
</comment>